<dbReference type="Gene3D" id="1.10.260.40">
    <property type="entry name" value="lambda repressor-like DNA-binding domains"/>
    <property type="match status" value="1"/>
</dbReference>
<protein>
    <submittedName>
        <fullName evidence="2">Helix-turn-helix transcriptional regulator</fullName>
    </submittedName>
</protein>
<reference evidence="2 3" key="1">
    <citation type="submission" date="2019-04" db="EMBL/GenBank/DDBJ databases">
        <title>Complete genome sequence of Agrobacterium tumefaciens CFBP7129.</title>
        <authorList>
            <person name="Haryono M."/>
            <person name="Lin Y.-C."/>
            <person name="Lai E.-M."/>
            <person name="Kuo C.-H."/>
        </authorList>
    </citation>
    <scope>NUCLEOTIDE SEQUENCE [LARGE SCALE GENOMIC DNA]</scope>
    <source>
        <strain evidence="2 3">CFBP7129</strain>
    </source>
</reference>
<evidence type="ECO:0000313" key="2">
    <source>
        <dbReference type="EMBL" id="QCL96052.1"/>
    </source>
</evidence>
<dbReference type="RefSeq" id="WP_137004887.1">
    <property type="nucleotide sequence ID" value="NZ_CP039923.1"/>
</dbReference>
<dbReference type="GO" id="GO:0003677">
    <property type="term" value="F:DNA binding"/>
    <property type="evidence" value="ECO:0007669"/>
    <property type="project" value="InterPro"/>
</dbReference>
<organism evidence="2 3">
    <name type="scientific">Agrobacterium tumefaciens</name>
    <dbReference type="NCBI Taxonomy" id="358"/>
    <lineage>
        <taxon>Bacteria</taxon>
        <taxon>Pseudomonadati</taxon>
        <taxon>Pseudomonadota</taxon>
        <taxon>Alphaproteobacteria</taxon>
        <taxon>Hyphomicrobiales</taxon>
        <taxon>Rhizobiaceae</taxon>
        <taxon>Rhizobium/Agrobacterium group</taxon>
        <taxon>Agrobacterium</taxon>
        <taxon>Agrobacterium tumefaciens complex</taxon>
    </lineage>
</organism>
<dbReference type="PROSITE" id="PS50943">
    <property type="entry name" value="HTH_CROC1"/>
    <property type="match status" value="1"/>
</dbReference>
<dbReference type="EMBL" id="CP039923">
    <property type="protein sequence ID" value="QCL96052.1"/>
    <property type="molecule type" value="Genomic_DNA"/>
</dbReference>
<dbReference type="Proteomes" id="UP000298649">
    <property type="component" value="Chromosome linear"/>
</dbReference>
<name>A0A4D7YWA4_AGRTU</name>
<dbReference type="Gene3D" id="2.10.109.10">
    <property type="entry name" value="Umud Fragment, subunit A"/>
    <property type="match status" value="1"/>
</dbReference>
<feature type="domain" description="HTH cro/C1-type" evidence="1">
    <location>
        <begin position="14"/>
        <end position="68"/>
    </location>
</feature>
<evidence type="ECO:0000313" key="3">
    <source>
        <dbReference type="Proteomes" id="UP000298649"/>
    </source>
</evidence>
<dbReference type="CDD" id="cd00093">
    <property type="entry name" value="HTH_XRE"/>
    <property type="match status" value="1"/>
</dbReference>
<dbReference type="CDD" id="cd06529">
    <property type="entry name" value="S24_LexA-like"/>
    <property type="match status" value="1"/>
</dbReference>
<dbReference type="SMART" id="SM00530">
    <property type="entry name" value="HTH_XRE"/>
    <property type="match status" value="1"/>
</dbReference>
<dbReference type="InterPro" id="IPR010982">
    <property type="entry name" value="Lambda_DNA-bd_dom_sf"/>
</dbReference>
<dbReference type="Pfam" id="PF01381">
    <property type="entry name" value="HTH_3"/>
    <property type="match status" value="1"/>
</dbReference>
<dbReference type="InterPro" id="IPR036286">
    <property type="entry name" value="LexA/Signal_pep-like_sf"/>
</dbReference>
<proteinExistence type="predicted"/>
<gene>
    <name evidence="2" type="ORF">CFBP7129_17425</name>
</gene>
<dbReference type="InterPro" id="IPR039418">
    <property type="entry name" value="LexA-like"/>
</dbReference>
<accession>A0A4D7YWA4</accession>
<dbReference type="SUPFAM" id="SSF51306">
    <property type="entry name" value="LexA/Signal peptidase"/>
    <property type="match status" value="1"/>
</dbReference>
<dbReference type="SUPFAM" id="SSF47413">
    <property type="entry name" value="lambda repressor-like DNA-binding domains"/>
    <property type="match status" value="1"/>
</dbReference>
<dbReference type="AlphaFoldDB" id="A0A4D7YWA4"/>
<dbReference type="InterPro" id="IPR001387">
    <property type="entry name" value="Cro/C1-type_HTH"/>
</dbReference>
<evidence type="ECO:0000259" key="1">
    <source>
        <dbReference type="PROSITE" id="PS50943"/>
    </source>
</evidence>
<sequence length="231" mass="25213">MDHIELRKKIGQAIRTARIRRGLVMRDLAEAGGVSTGAVGNWERGANAIAMEHLQAISQKLRIDPVALSNGQLRYLDDVETLADAEQVTDLGPAPSGPMDVEVLGVAVGGDDGDFTLNGEVSGYVRRPPGIAHLRKVFALHVLSESMIPRYDPGELIYVGGREAVAGDHVVIEMFPEDGATVGKAYVKKLKGRAKGAIVCEQYNPPRELRFDAYAIKNMWRIIPLRELLGY</sequence>